<evidence type="ECO:0000313" key="2">
    <source>
        <dbReference type="Proteomes" id="UP000484015"/>
    </source>
</evidence>
<protein>
    <submittedName>
        <fullName evidence="1">DUF4154 domain-containing protein</fullName>
    </submittedName>
</protein>
<name>A0A6L6PW36_9BURK</name>
<dbReference type="EMBL" id="WNLA01000002">
    <property type="protein sequence ID" value="MTW01421.1"/>
    <property type="molecule type" value="Genomic_DNA"/>
</dbReference>
<dbReference type="Proteomes" id="UP000484015">
    <property type="component" value="Unassembled WGS sequence"/>
</dbReference>
<evidence type="ECO:0000313" key="1">
    <source>
        <dbReference type="EMBL" id="MTW01421.1"/>
    </source>
</evidence>
<proteinExistence type="predicted"/>
<accession>A0A6L6PW36</accession>
<reference evidence="1 2" key="1">
    <citation type="submission" date="2019-11" db="EMBL/GenBank/DDBJ databases">
        <title>Type strains purchased from KCTC, JCM and DSMZ.</title>
        <authorList>
            <person name="Lu H."/>
        </authorList>
    </citation>
    <scope>NUCLEOTIDE SEQUENCE [LARGE SCALE GENOMIC DNA]</scope>
    <source>
        <strain evidence="1 2">KCTC 42409</strain>
    </source>
</reference>
<dbReference type="OrthoDB" id="8527941at2"/>
<dbReference type="Pfam" id="PF13689">
    <property type="entry name" value="DUF4154"/>
    <property type="match status" value="1"/>
</dbReference>
<keyword evidence="2" id="KW-1185">Reference proteome</keyword>
<comment type="caution">
    <text evidence="1">The sequence shown here is derived from an EMBL/GenBank/DDBJ whole genome shotgun (WGS) entry which is preliminary data.</text>
</comment>
<organism evidence="1 2">
    <name type="scientific">Pseudoduganella ginsengisoli</name>
    <dbReference type="NCBI Taxonomy" id="1462440"/>
    <lineage>
        <taxon>Bacteria</taxon>
        <taxon>Pseudomonadati</taxon>
        <taxon>Pseudomonadota</taxon>
        <taxon>Betaproteobacteria</taxon>
        <taxon>Burkholderiales</taxon>
        <taxon>Oxalobacteraceae</taxon>
        <taxon>Telluria group</taxon>
        <taxon>Pseudoduganella</taxon>
    </lineage>
</organism>
<dbReference type="RefSeq" id="WP_155437834.1">
    <property type="nucleotide sequence ID" value="NZ_WNLA01000002.1"/>
</dbReference>
<gene>
    <name evidence="1" type="ORF">GM668_04895</name>
</gene>
<dbReference type="AlphaFoldDB" id="A0A6L6PW36"/>
<sequence length="187" mass="20013">MMAAIRHAMHPPRPCAAGVWRVAGWLALASAFSGITLPASHAQAPVQGGALKAAYIYNIALFTTWPVAAGPDKPFAVCARPSHALWENLRKLEGKHVNGRPWTLYDVAVGPKVCDITVLPVEAAPGRAPDPVATLFVVDGSAAGKYAGAVTLVDEEEHVRFDIDTREAARMGLKFSSRLLRLARNVL</sequence>
<dbReference type="InterPro" id="IPR025293">
    <property type="entry name" value="YfiR/HmsC-like"/>
</dbReference>